<evidence type="ECO:0000313" key="1">
    <source>
        <dbReference type="EMBL" id="GEK42316.1"/>
    </source>
</evidence>
<keyword evidence="2" id="KW-1185">Reference proteome</keyword>
<name>A0A510WT02_9LACO</name>
<dbReference type="AlphaFoldDB" id="A0A510WT02"/>
<accession>A0A510WT02</accession>
<dbReference type="EMBL" id="BJUI01000018">
    <property type="protein sequence ID" value="GEK42316.1"/>
    <property type="molecule type" value="Genomic_DNA"/>
</dbReference>
<gene>
    <name evidence="1" type="primary">ps203</name>
    <name evidence="1" type="ORF">LAV01_11480</name>
</gene>
<dbReference type="Proteomes" id="UP000321722">
    <property type="component" value="Unassembled WGS sequence"/>
</dbReference>
<dbReference type="GeneID" id="29933742"/>
<dbReference type="RefSeq" id="WP_057827798.1">
    <property type="nucleotide sequence ID" value="NZ_BAAACL010000001.1"/>
</dbReference>
<organism evidence="1 2">
    <name type="scientific">Ligilactobacillus aviarius</name>
    <dbReference type="NCBI Taxonomy" id="1606"/>
    <lineage>
        <taxon>Bacteria</taxon>
        <taxon>Bacillati</taxon>
        <taxon>Bacillota</taxon>
        <taxon>Bacilli</taxon>
        <taxon>Lactobacillales</taxon>
        <taxon>Lactobacillaceae</taxon>
        <taxon>Ligilactobacillus</taxon>
    </lineage>
</organism>
<proteinExistence type="predicted"/>
<sequence>MGLFNKSQKITSEGIYENSIKPNLHEKDGNIHVCLVTSFSKFGNQSFSFEDKYSTQIDNIVTNMQNDGYEIVDIKLNSVGNQGMSNAATQFHTLIEYK</sequence>
<evidence type="ECO:0000313" key="2">
    <source>
        <dbReference type="Proteomes" id="UP000321722"/>
    </source>
</evidence>
<comment type="caution">
    <text evidence="1">The sequence shown here is derived from an EMBL/GenBank/DDBJ whole genome shotgun (WGS) entry which is preliminary data.</text>
</comment>
<protein>
    <submittedName>
        <fullName evidence="1">Uncharacterized protein</fullName>
    </submittedName>
</protein>
<reference evidence="1 2" key="1">
    <citation type="submission" date="2019-07" db="EMBL/GenBank/DDBJ databases">
        <title>Whole genome shotgun sequence of Lactobacillus aviarius subsp. aviarius NBRC 102162.</title>
        <authorList>
            <person name="Hosoyama A."/>
            <person name="Uohara A."/>
            <person name="Ohji S."/>
            <person name="Ichikawa N."/>
        </authorList>
    </citation>
    <scope>NUCLEOTIDE SEQUENCE [LARGE SCALE GENOMIC DNA]</scope>
    <source>
        <strain evidence="1 2">NBRC 102162</strain>
    </source>
</reference>